<evidence type="ECO:0000313" key="9">
    <source>
        <dbReference type="Proteomes" id="UP001332192"/>
    </source>
</evidence>
<dbReference type="InterPro" id="IPR058240">
    <property type="entry name" value="rSAM_sf"/>
</dbReference>
<gene>
    <name evidence="8" type="ORF">U7230_14900</name>
</gene>
<keyword evidence="6" id="KW-0411">Iron-sulfur</keyword>
<evidence type="ECO:0000313" key="8">
    <source>
        <dbReference type="EMBL" id="WRP17347.1"/>
    </source>
</evidence>
<evidence type="ECO:0000256" key="6">
    <source>
        <dbReference type="ARBA" id="ARBA00023014"/>
    </source>
</evidence>
<dbReference type="InterPro" id="IPR050377">
    <property type="entry name" value="Radical_SAM_PqqE_MftC-like"/>
</dbReference>
<keyword evidence="5" id="KW-0408">Iron</keyword>
<dbReference type="CDD" id="cd21123">
    <property type="entry name" value="SPASM_MftC-like"/>
    <property type="match status" value="1"/>
</dbReference>
<dbReference type="PROSITE" id="PS51918">
    <property type="entry name" value="RADICAL_SAM"/>
    <property type="match status" value="1"/>
</dbReference>
<dbReference type="EMBL" id="CP141615">
    <property type="protein sequence ID" value="WRP17347.1"/>
    <property type="molecule type" value="Genomic_DNA"/>
</dbReference>
<evidence type="ECO:0000256" key="4">
    <source>
        <dbReference type="ARBA" id="ARBA00022723"/>
    </source>
</evidence>
<keyword evidence="3" id="KW-0949">S-adenosyl-L-methionine</keyword>
<protein>
    <submittedName>
        <fullName evidence="8">TIGR04053 family radical SAM/SPASM domain-containing protein</fullName>
    </submittedName>
</protein>
<dbReference type="PIRSF" id="PIRSF037420">
    <property type="entry name" value="PQQ_syn_pqqE"/>
    <property type="match status" value="1"/>
</dbReference>
<dbReference type="Pfam" id="PF04055">
    <property type="entry name" value="Radical_SAM"/>
    <property type="match status" value="1"/>
</dbReference>
<evidence type="ECO:0000256" key="3">
    <source>
        <dbReference type="ARBA" id="ARBA00022691"/>
    </source>
</evidence>
<dbReference type="SFLD" id="SFLDG01067">
    <property type="entry name" value="SPASM/twitch_domain_containing"/>
    <property type="match status" value="1"/>
</dbReference>
<dbReference type="SFLD" id="SFLDG01386">
    <property type="entry name" value="main_SPASM_domain-containing"/>
    <property type="match status" value="1"/>
</dbReference>
<dbReference type="Gene3D" id="3.20.20.70">
    <property type="entry name" value="Aldolase class I"/>
    <property type="match status" value="1"/>
</dbReference>
<dbReference type="NCBIfam" id="TIGR04053">
    <property type="entry name" value="TIGR04053 family radical SAM/SPASM domain-containing protein"/>
    <property type="match status" value="1"/>
</dbReference>
<evidence type="ECO:0000259" key="7">
    <source>
        <dbReference type="PROSITE" id="PS51918"/>
    </source>
</evidence>
<organism evidence="8 9">
    <name type="scientific">Carboxydichorda subterranea</name>
    <dbReference type="NCBI Taxonomy" id="3109565"/>
    <lineage>
        <taxon>Bacteria</taxon>
        <taxon>Bacillati</taxon>
        <taxon>Bacillota</taxon>
        <taxon>Limnochordia</taxon>
        <taxon>Limnochordales</taxon>
        <taxon>Geochordaceae</taxon>
        <taxon>Carboxydichorda</taxon>
    </lineage>
</organism>
<name>A0ABZ1BZ52_9FIRM</name>
<dbReference type="RefSeq" id="WP_324716618.1">
    <property type="nucleotide sequence ID" value="NZ_CP141615.1"/>
</dbReference>
<feature type="domain" description="Radical SAM core" evidence="7">
    <location>
        <begin position="16"/>
        <end position="238"/>
    </location>
</feature>
<comment type="cofactor">
    <cofactor evidence="1">
        <name>[4Fe-4S] cluster</name>
        <dbReference type="ChEBI" id="CHEBI:49883"/>
    </cofactor>
</comment>
<keyword evidence="9" id="KW-1185">Reference proteome</keyword>
<proteinExistence type="predicted"/>
<dbReference type="SUPFAM" id="SSF102114">
    <property type="entry name" value="Radical SAM enzymes"/>
    <property type="match status" value="1"/>
</dbReference>
<reference evidence="8 9" key="1">
    <citation type="journal article" date="2024" name="Front. Microbiol.">
        <title>Novel thermophilic genera Geochorda gen. nov. and Carboxydochorda gen. nov. from the deep terrestrial subsurface reveal the ecophysiological diversity in the class Limnochordia.</title>
        <authorList>
            <person name="Karnachuk O.V."/>
            <person name="Lukina A.P."/>
            <person name="Avakyan M.R."/>
            <person name="Kadnikov V.V."/>
            <person name="Begmatov S."/>
            <person name="Beletsky A.V."/>
            <person name="Vlasova K.G."/>
            <person name="Novikov A.A."/>
            <person name="Shcherbakova V.A."/>
            <person name="Mardanov A.V."/>
            <person name="Ravin N.V."/>
        </authorList>
    </citation>
    <scope>NUCLEOTIDE SEQUENCE [LARGE SCALE GENOMIC DNA]</scope>
    <source>
        <strain evidence="8 9">L945</strain>
    </source>
</reference>
<dbReference type="CDD" id="cd01335">
    <property type="entry name" value="Radical_SAM"/>
    <property type="match status" value="1"/>
</dbReference>
<sequence length="403" mass="44949">MPKPATAVRHARYDLNDRPFIVIWEVTQACDLACKHCRAEAQPLRHPRELDGAEARALMDQVASFGPPPPLFVMTGGDPFKRPDLFELVEYGARIGLPVSVSPSGTPSLTYDNLARLREAGAVALSLSLDGSTAEIHDGFRRVEGVYGWTLAGWRAARQLGFKVQINTTVTPHNLYDLPEILRLVRELGAMTWSLFFLVRTGRGRALDAITPEQFEDVLHFLYDADKVVSLKTTEGHHFRRVVIQRQILERRGIPPSDALVLGETYRELRRRLEAVAPDVDFDGRSPMRRTPLDVNAGRGFVFISHLGVVYPSGFLPLAAGSVRERPLTEIYRQSPLFRSLRDPDRLEGRCGRCEFRAVCGGSRSRAFGATGNALAEEPWCTYEPGSFPFQDELHPYLAASPA</sequence>
<dbReference type="InterPro" id="IPR017200">
    <property type="entry name" value="PqqE-like"/>
</dbReference>
<dbReference type="PANTHER" id="PTHR11228">
    <property type="entry name" value="RADICAL SAM DOMAIN PROTEIN"/>
    <property type="match status" value="1"/>
</dbReference>
<dbReference type="Proteomes" id="UP001332192">
    <property type="component" value="Chromosome"/>
</dbReference>
<dbReference type="PANTHER" id="PTHR11228:SF34">
    <property type="entry name" value="TUNGSTEN-CONTAINING ALDEHYDE FERREDOXIN OXIDOREDUCTASE COFACTOR MODIFYING PROTEIN"/>
    <property type="match status" value="1"/>
</dbReference>
<dbReference type="InterPro" id="IPR013785">
    <property type="entry name" value="Aldolase_TIM"/>
</dbReference>
<keyword evidence="4" id="KW-0479">Metal-binding</keyword>
<keyword evidence="2" id="KW-0004">4Fe-4S</keyword>
<evidence type="ECO:0000256" key="5">
    <source>
        <dbReference type="ARBA" id="ARBA00023004"/>
    </source>
</evidence>
<dbReference type="SFLD" id="SFLDS00029">
    <property type="entry name" value="Radical_SAM"/>
    <property type="match status" value="1"/>
</dbReference>
<dbReference type="InterPro" id="IPR007197">
    <property type="entry name" value="rSAM"/>
</dbReference>
<accession>A0ABZ1BZ52</accession>
<evidence type="ECO:0000256" key="2">
    <source>
        <dbReference type="ARBA" id="ARBA00022485"/>
    </source>
</evidence>
<evidence type="ECO:0000256" key="1">
    <source>
        <dbReference type="ARBA" id="ARBA00001966"/>
    </source>
</evidence>